<dbReference type="Proteomes" id="UP000030081">
    <property type="component" value="Chromosome 2"/>
</dbReference>
<evidence type="ECO:0008006" key="4">
    <source>
        <dbReference type="Google" id="ProtNLM"/>
    </source>
</evidence>
<gene>
    <name evidence="2" type="ORF">IX92_20220</name>
</gene>
<reference evidence="2 3" key="1">
    <citation type="submission" date="2014-10" db="EMBL/GenBank/DDBJ databases">
        <title>The Complete Genome Sequence for the Shellfish Pathogen Vibrio coralliilyticus RE98 Isolated from a Shellfish Hatchery.</title>
        <authorList>
            <person name="Richards G.P."/>
            <person name="Bono J.L."/>
            <person name="Watson M.A."/>
            <person name="Needleman D.S."/>
        </authorList>
    </citation>
    <scope>NUCLEOTIDE SEQUENCE [LARGE SCALE GENOMIC DNA]</scope>
    <source>
        <strain evidence="2 3">RE98</strain>
    </source>
</reference>
<dbReference type="Pfam" id="PF16080">
    <property type="entry name" value="Phage_holin_2_3"/>
    <property type="match status" value="1"/>
</dbReference>
<proteinExistence type="predicted"/>
<dbReference type="InterPro" id="IPR032118">
    <property type="entry name" value="Phage_holin_HP1"/>
</dbReference>
<evidence type="ECO:0000256" key="1">
    <source>
        <dbReference type="SAM" id="Phobius"/>
    </source>
</evidence>
<evidence type="ECO:0000313" key="2">
    <source>
        <dbReference type="EMBL" id="AIW21341.1"/>
    </source>
</evidence>
<evidence type="ECO:0000313" key="3">
    <source>
        <dbReference type="Proteomes" id="UP000030081"/>
    </source>
</evidence>
<dbReference type="AlphaFoldDB" id="A0AAN0SHC5"/>
<keyword evidence="3" id="KW-1185">Reference proteome</keyword>
<keyword evidence="1" id="KW-0812">Transmembrane</keyword>
<accession>A0AAN0SHC5</accession>
<dbReference type="RefSeq" id="WP_043010297.1">
    <property type="nucleotide sequence ID" value="NZ_CP009618.1"/>
</dbReference>
<protein>
    <recommendedName>
        <fullName evidence="4">Holin</fullName>
    </recommendedName>
</protein>
<dbReference type="EMBL" id="CP009618">
    <property type="protein sequence ID" value="AIW21341.1"/>
    <property type="molecule type" value="Genomic_DNA"/>
</dbReference>
<keyword evidence="1" id="KW-1133">Transmembrane helix</keyword>
<name>A0AAN0SHC5_9VIBR</name>
<dbReference type="KEGG" id="vcy:IX92_20220"/>
<feature type="transmembrane region" description="Helical" evidence="1">
    <location>
        <begin position="20"/>
        <end position="42"/>
    </location>
</feature>
<organism evidence="2 3">
    <name type="scientific">Vibrio coralliilyticus</name>
    <dbReference type="NCBI Taxonomy" id="190893"/>
    <lineage>
        <taxon>Bacteria</taxon>
        <taxon>Pseudomonadati</taxon>
        <taxon>Pseudomonadota</taxon>
        <taxon>Gammaproteobacteria</taxon>
        <taxon>Vibrionales</taxon>
        <taxon>Vibrionaceae</taxon>
        <taxon>Vibrio</taxon>
    </lineage>
</organism>
<sequence>MQEKISSFVSYFSAGTFAGLGALTFQDWMSAIGLFFVIMTYFTNRHYKKKTYEQFKANPDKAAAYEKLID</sequence>
<keyword evidence="1" id="KW-0472">Membrane</keyword>